<gene>
    <name evidence="4" type="ORF">T190115A13A_60003</name>
</gene>
<dbReference type="Pfam" id="PF10462">
    <property type="entry name" value="Peptidase_M66"/>
    <property type="match status" value="1"/>
</dbReference>
<evidence type="ECO:0000259" key="3">
    <source>
        <dbReference type="PROSITE" id="PS50853"/>
    </source>
</evidence>
<evidence type="ECO:0000313" key="5">
    <source>
        <dbReference type="Proteomes" id="UP001497602"/>
    </source>
</evidence>
<dbReference type="RefSeq" id="WP_348739581.1">
    <property type="nucleotide sequence ID" value="NZ_CAXJRC010000043.1"/>
</dbReference>
<dbReference type="CDD" id="cd00063">
    <property type="entry name" value="FN3"/>
    <property type="match status" value="1"/>
</dbReference>
<keyword evidence="1 2" id="KW-0732">Signal</keyword>
<evidence type="ECO:0000256" key="2">
    <source>
        <dbReference type="SAM" id="SignalP"/>
    </source>
</evidence>
<name>A0ABP1FCC4_9FLAO</name>
<dbReference type="Pfam" id="PF18962">
    <property type="entry name" value="Por_Secre_tail"/>
    <property type="match status" value="1"/>
</dbReference>
<sequence length="775" mass="87114">MKVIFLPLFFYCFTLMSFAQEIPKVWCSTELNSNVKNNRVSLNDQLTWNDLKAYQKRTNYHIAVIPITYADVPLNFKEQFPTKNDWERIIFHSKIQDTFRRLSNDNFTLTGDVFDYVTSNSVYWNSATNTTIPFQEVLDNMSFTLSNFDVEKYDEIVFLSCHDAALSASNVGSYSYTINGKTYSQGAMIMYYENGRSRRNVSGNLVNTLKSKKNYLIPTTGGGSEEGKVFYDLSQTEATFCHELGHSMGIGAHANSRTNGNKYDYEPEVSNNRNFYDREYGNAYDIMGTHAFSSSMNGYFREVIGLLPYENIETVNEIGTKTVTIYPINSKASKRYVEVLLPFQRTFSQYKEAGYGIEVRKIDAFDEMLKHPELKDNVEGVFVHKINGLANHLLDMSPSANINFSWGTYYDIRDVVLKPGEIYENNDVKLSNVKKNNDGSFTLDIEIKNSKNKTPAPTALNVTRLATSQLKVTWENNHLSSGNNGNVLVQYRTLGSNSWRAVGSVANNATSYTTGFGTNVNQVYEFRIRVEGTTTNLPSRASNIVATGCNLKVTNMYVRDVKCTNDSSGEVEVDAEGGVPPYQYKVEGGTYTSSDIIKGLSVGTYTIYVKDANGCEVSKEMTKPIKSPKPIVISYDLDGTDLTIKPNFGTGIYQYKLNAGSWTNNPVFENVSGDFTISVKDQNGCEVDNKTLNVAVFDEVGFKMYPNPVSDNLYISANNIIKKIKIFNLLGEKVAVYKMNKKAVKINTSDLGIGMYIVKIKTENNRSLTRKVIVE</sequence>
<dbReference type="InterPro" id="IPR036116">
    <property type="entry name" value="FN3_sf"/>
</dbReference>
<dbReference type="Gene3D" id="2.60.40.10">
    <property type="entry name" value="Immunoglobulins"/>
    <property type="match status" value="1"/>
</dbReference>
<dbReference type="InterPro" id="IPR026444">
    <property type="entry name" value="Secre_tail"/>
</dbReference>
<dbReference type="NCBIfam" id="TIGR04183">
    <property type="entry name" value="Por_Secre_tail"/>
    <property type="match status" value="1"/>
</dbReference>
<dbReference type="Pfam" id="PF13573">
    <property type="entry name" value="SprB"/>
    <property type="match status" value="1"/>
</dbReference>
<dbReference type="SUPFAM" id="SSF49265">
    <property type="entry name" value="Fibronectin type III"/>
    <property type="match status" value="1"/>
</dbReference>
<dbReference type="InterPro" id="IPR013783">
    <property type="entry name" value="Ig-like_fold"/>
</dbReference>
<dbReference type="InterPro" id="IPR003961">
    <property type="entry name" value="FN3_dom"/>
</dbReference>
<dbReference type="PROSITE" id="PS50853">
    <property type="entry name" value="FN3"/>
    <property type="match status" value="1"/>
</dbReference>
<evidence type="ECO:0000313" key="4">
    <source>
        <dbReference type="EMBL" id="CAL2108008.1"/>
    </source>
</evidence>
<organism evidence="4 5">
    <name type="scientific">Tenacibaculum vairaonense</name>
    <dbReference type="NCBI Taxonomy" id="3137860"/>
    <lineage>
        <taxon>Bacteria</taxon>
        <taxon>Pseudomonadati</taxon>
        <taxon>Bacteroidota</taxon>
        <taxon>Flavobacteriia</taxon>
        <taxon>Flavobacteriales</taxon>
        <taxon>Flavobacteriaceae</taxon>
        <taxon>Tenacibaculum</taxon>
    </lineage>
</organism>
<dbReference type="Proteomes" id="UP001497602">
    <property type="component" value="Unassembled WGS sequence"/>
</dbReference>
<keyword evidence="5" id="KW-1185">Reference proteome</keyword>
<feature type="signal peptide" evidence="2">
    <location>
        <begin position="1"/>
        <end position="19"/>
    </location>
</feature>
<feature type="domain" description="Fibronectin type-III" evidence="3">
    <location>
        <begin position="456"/>
        <end position="554"/>
    </location>
</feature>
<evidence type="ECO:0000256" key="1">
    <source>
        <dbReference type="ARBA" id="ARBA00022729"/>
    </source>
</evidence>
<reference evidence="4 5" key="1">
    <citation type="submission" date="2024-05" db="EMBL/GenBank/DDBJ databases">
        <authorList>
            <person name="Duchaud E."/>
        </authorList>
    </citation>
    <scope>NUCLEOTIDE SEQUENCE [LARGE SCALE GENOMIC DNA]</scope>
    <source>
        <strain evidence="4">Ena-SAMPLE-TAB-13-05-2024-13:56:06:370-140305</strain>
    </source>
</reference>
<comment type="caution">
    <text evidence="4">The sequence shown here is derived from an EMBL/GenBank/DDBJ whole genome shotgun (WGS) entry which is preliminary data.</text>
</comment>
<feature type="chain" id="PRO_5045081575" evidence="2">
    <location>
        <begin position="20"/>
        <end position="775"/>
    </location>
</feature>
<dbReference type="InterPro" id="IPR025667">
    <property type="entry name" value="SprB_repeat"/>
</dbReference>
<proteinExistence type="predicted"/>
<protein>
    <submittedName>
        <fullName evidence="4">PKD domain-containing protein</fullName>
    </submittedName>
</protein>
<dbReference type="EMBL" id="CAXJRC010000043">
    <property type="protein sequence ID" value="CAL2108008.1"/>
    <property type="molecule type" value="Genomic_DNA"/>
</dbReference>
<accession>A0ABP1FCC4</accession>